<gene>
    <name evidence="2" type="ORF">PVAND_015186</name>
</gene>
<evidence type="ECO:0000259" key="1">
    <source>
        <dbReference type="PROSITE" id="PS50878"/>
    </source>
</evidence>
<reference evidence="2" key="1">
    <citation type="submission" date="2021-03" db="EMBL/GenBank/DDBJ databases">
        <title>Chromosome level genome of the anhydrobiotic midge Polypedilum vanderplanki.</title>
        <authorList>
            <person name="Yoshida Y."/>
            <person name="Kikawada T."/>
            <person name="Gusev O."/>
        </authorList>
    </citation>
    <scope>NUCLEOTIDE SEQUENCE</scope>
    <source>
        <strain evidence="2">NIAS01</strain>
        <tissue evidence="2">Whole body or cell culture</tissue>
    </source>
</reference>
<dbReference type="InterPro" id="IPR000477">
    <property type="entry name" value="RT_dom"/>
</dbReference>
<dbReference type="GO" id="GO:0071897">
    <property type="term" value="P:DNA biosynthetic process"/>
    <property type="evidence" value="ECO:0007669"/>
    <property type="project" value="UniProtKB-ARBA"/>
</dbReference>
<evidence type="ECO:0000313" key="3">
    <source>
        <dbReference type="Proteomes" id="UP001107558"/>
    </source>
</evidence>
<name>A0A9J6BBX1_POLVA</name>
<dbReference type="PROSITE" id="PS50878">
    <property type="entry name" value="RT_POL"/>
    <property type="match status" value="1"/>
</dbReference>
<dbReference type="InterPro" id="IPR043502">
    <property type="entry name" value="DNA/RNA_pol_sf"/>
</dbReference>
<organism evidence="2 3">
    <name type="scientific">Polypedilum vanderplanki</name>
    <name type="common">Sleeping chironomid midge</name>
    <dbReference type="NCBI Taxonomy" id="319348"/>
    <lineage>
        <taxon>Eukaryota</taxon>
        <taxon>Metazoa</taxon>
        <taxon>Ecdysozoa</taxon>
        <taxon>Arthropoda</taxon>
        <taxon>Hexapoda</taxon>
        <taxon>Insecta</taxon>
        <taxon>Pterygota</taxon>
        <taxon>Neoptera</taxon>
        <taxon>Endopterygota</taxon>
        <taxon>Diptera</taxon>
        <taxon>Nematocera</taxon>
        <taxon>Chironomoidea</taxon>
        <taxon>Chironomidae</taxon>
        <taxon>Chironominae</taxon>
        <taxon>Polypedilum</taxon>
        <taxon>Polypedilum</taxon>
    </lineage>
</organism>
<protein>
    <recommendedName>
        <fullName evidence="1">Reverse transcriptase domain-containing protein</fullName>
    </recommendedName>
</protein>
<dbReference type="EMBL" id="JADBJN010000004">
    <property type="protein sequence ID" value="KAG5667194.1"/>
    <property type="molecule type" value="Genomic_DNA"/>
</dbReference>
<dbReference type="PANTHER" id="PTHR19446">
    <property type="entry name" value="REVERSE TRANSCRIPTASES"/>
    <property type="match status" value="1"/>
</dbReference>
<dbReference type="AlphaFoldDB" id="A0A9J6BBX1"/>
<dbReference type="CDD" id="cd01650">
    <property type="entry name" value="RT_nLTR_like"/>
    <property type="match status" value="1"/>
</dbReference>
<sequence length="677" mass="78388">MSTCLTHETIKTQNQFKWANKSYYKLSNRITNLQRKINKLHNNNRPTNKLRPKLNKLKWKHNSLTENLIKKYYSNLIKNNQKNSWKIVREITGSKPKSDDPIEVKINNQLCSETVQVANAFNDYFSYFCSNNDSISLNFLGQKINECIYLDLITYAEINDAIKNLNPNKATGSDNIPARVIKELRTHLVIPLTNLFNNVILNAYYPDALKLATVKPIFKKGDKSEISNFRPIALLPILNKILEKTILQRLEKFYLVHDINDITQYGFKKNIGTNDAIFKFTHELTKALDKNKIVVAVFFDLKKAFDLLRHDVIFHKLKCIGIKGHTLELMKSYLNGRFQKVLIGETFSEEKEMTLGVPQGSIFAPFLFNTAIIDLNNVDLLSKRMSFADDFCIILECDKDQIELQVEKVKKDVMKIKEFYESNGLSVNFNKTNILIFSNRYNPSDEIVNKLTCYPDFSLNFATSHKHLGVLFDQYLTFNNQANVLIKKLTDAVNVLRIIRSHLQRNELIQYFNAHFMSHLYYCGFIYSHLNSNDIRRIQTLQNRCIKLIFNLDNLHPTTQLFNDYMPNTLCFLGVIIYSTLLYVKKSILMKSDHLPEFTTNKNNLRSDGLIKIPSFKRSNRLAKDCSVFGAKLYNGLPAEIKNSESINKFKKSLKTYLCQKSATLLNSKAIMTLKLD</sequence>
<comment type="caution">
    <text evidence="2">The sequence shown here is derived from an EMBL/GenBank/DDBJ whole genome shotgun (WGS) entry which is preliminary data.</text>
</comment>
<proteinExistence type="predicted"/>
<keyword evidence="3" id="KW-1185">Reference proteome</keyword>
<dbReference type="Pfam" id="PF00078">
    <property type="entry name" value="RVT_1"/>
    <property type="match status" value="1"/>
</dbReference>
<dbReference type="SUPFAM" id="SSF56672">
    <property type="entry name" value="DNA/RNA polymerases"/>
    <property type="match status" value="1"/>
</dbReference>
<dbReference type="Proteomes" id="UP001107558">
    <property type="component" value="Chromosome 4"/>
</dbReference>
<evidence type="ECO:0000313" key="2">
    <source>
        <dbReference type="EMBL" id="KAG5667194.1"/>
    </source>
</evidence>
<feature type="domain" description="Reverse transcriptase" evidence="1">
    <location>
        <begin position="198"/>
        <end position="459"/>
    </location>
</feature>
<accession>A0A9J6BBX1</accession>
<dbReference type="OrthoDB" id="7764906at2759"/>